<feature type="compositionally biased region" description="Pro residues" evidence="2">
    <location>
        <begin position="426"/>
        <end position="435"/>
    </location>
</feature>
<dbReference type="AlphaFoldDB" id="A0ABD1K2L4"/>
<dbReference type="InterPro" id="IPR000008">
    <property type="entry name" value="C2_dom"/>
</dbReference>
<gene>
    <name evidence="5" type="ORF">ACEWY4_010676</name>
</gene>
<organism evidence="5 6">
    <name type="scientific">Coilia grayii</name>
    <name type="common">Gray's grenadier anchovy</name>
    <dbReference type="NCBI Taxonomy" id="363190"/>
    <lineage>
        <taxon>Eukaryota</taxon>
        <taxon>Metazoa</taxon>
        <taxon>Chordata</taxon>
        <taxon>Craniata</taxon>
        <taxon>Vertebrata</taxon>
        <taxon>Euteleostomi</taxon>
        <taxon>Actinopterygii</taxon>
        <taxon>Neopterygii</taxon>
        <taxon>Teleostei</taxon>
        <taxon>Clupei</taxon>
        <taxon>Clupeiformes</taxon>
        <taxon>Clupeoidei</taxon>
        <taxon>Engraulidae</taxon>
        <taxon>Coilinae</taxon>
        <taxon>Coilia</taxon>
    </lineage>
</organism>
<dbReference type="Gene3D" id="2.60.40.150">
    <property type="entry name" value="C2 domain"/>
    <property type="match status" value="1"/>
</dbReference>
<feature type="compositionally biased region" description="Basic and acidic residues" evidence="2">
    <location>
        <begin position="83"/>
        <end position="93"/>
    </location>
</feature>
<dbReference type="EMBL" id="JBHFQA010000009">
    <property type="protein sequence ID" value="KAL2093364.1"/>
    <property type="molecule type" value="Genomic_DNA"/>
</dbReference>
<dbReference type="Proteomes" id="UP001591681">
    <property type="component" value="Unassembled WGS sequence"/>
</dbReference>
<protein>
    <recommendedName>
        <fullName evidence="4">C2 domain-containing protein</fullName>
    </recommendedName>
</protein>
<keyword evidence="3" id="KW-0472">Membrane</keyword>
<evidence type="ECO:0000256" key="2">
    <source>
        <dbReference type="SAM" id="MobiDB-lite"/>
    </source>
</evidence>
<dbReference type="PROSITE" id="PS50004">
    <property type="entry name" value="C2"/>
    <property type="match status" value="1"/>
</dbReference>
<sequence length="575" mass="62425">MPVEEEEEDGQALWQSVLLFCCKGMIEGIIVTLFLWLLIQVLFTKELEIHLQVLLGAGLVVFCLSLLLGCFLCLWRMRSLPAESKDPPSRPADHMTPPAHTSSSSVLPMSVLNEQPEGEESDYPSAFESSTPSDDNFCVLPLATLRRTSSPVLQGEPKSRLPLRRLSSPTLPAPLVERPRASLPSLPRLGFLWRTRRVLERRCTVTGDGYLDSERSRLIDPSAASPGSDPSSSCPRAGLGRFRTESFLPCYGSASSPLGHTPSPLGHALALRSPSLHFSLCFSPARHTLTLSLISLSGASHRLGMVSILARLPPAQPNPAEAVARHRSLSPKLHGPGLVLPVSSLEELRGCVLRLAVFSQDLPGHAHSPLGQMELSCGELTWEPDVPLTCRRQLSLLGGRTQVSHHTHAHGGASAGVELVGSNQAPPTPPPLASPPAPPQLFILLQYQTLSHRIKVMVLKAENLSGTGAQEHHVVINLRLDGVVLSSRSTGGAAGRDTVWNSPFLFDLPPGDVTQLPLLLEFLLIKGCIYSTSNVVGRTVIGQEAEEEGQAHWNDMCNRSQVEVARWHIIQLEEM</sequence>
<keyword evidence="3" id="KW-1133">Transmembrane helix</keyword>
<feature type="compositionally biased region" description="Low complexity" evidence="2">
    <location>
        <begin position="220"/>
        <end position="233"/>
    </location>
</feature>
<feature type="region of interest" description="Disordered" evidence="2">
    <location>
        <begin position="216"/>
        <end position="236"/>
    </location>
</feature>
<reference evidence="5 6" key="1">
    <citation type="submission" date="2024-09" db="EMBL/GenBank/DDBJ databases">
        <title>A chromosome-level genome assembly of Gray's grenadier anchovy, Coilia grayii.</title>
        <authorList>
            <person name="Fu Z."/>
        </authorList>
    </citation>
    <scope>NUCLEOTIDE SEQUENCE [LARGE SCALE GENOMIC DNA]</scope>
    <source>
        <strain evidence="5">G4</strain>
        <tissue evidence="5">Muscle</tissue>
    </source>
</reference>
<evidence type="ECO:0000313" key="5">
    <source>
        <dbReference type="EMBL" id="KAL2093364.1"/>
    </source>
</evidence>
<evidence type="ECO:0000259" key="4">
    <source>
        <dbReference type="PROSITE" id="PS50004"/>
    </source>
</evidence>
<evidence type="ECO:0000313" key="6">
    <source>
        <dbReference type="Proteomes" id="UP001591681"/>
    </source>
</evidence>
<dbReference type="PANTHER" id="PTHR10024">
    <property type="entry name" value="SYNAPTOTAGMIN"/>
    <property type="match status" value="1"/>
</dbReference>
<feature type="region of interest" description="Disordered" evidence="2">
    <location>
        <begin position="83"/>
        <end position="107"/>
    </location>
</feature>
<dbReference type="PANTHER" id="PTHR10024:SF351">
    <property type="entry name" value="SYNAPTOTAGMIN-4-LIKE"/>
    <property type="match status" value="1"/>
</dbReference>
<keyword evidence="3" id="KW-0812">Transmembrane</keyword>
<dbReference type="InterPro" id="IPR035892">
    <property type="entry name" value="C2_domain_sf"/>
</dbReference>
<dbReference type="SUPFAM" id="SSF49562">
    <property type="entry name" value="C2 domain (Calcium/lipid-binding domain, CaLB)"/>
    <property type="match status" value="1"/>
</dbReference>
<feature type="domain" description="C2" evidence="4">
    <location>
        <begin position="435"/>
        <end position="568"/>
    </location>
</feature>
<keyword evidence="6" id="KW-1185">Reference proteome</keyword>
<evidence type="ECO:0000256" key="3">
    <source>
        <dbReference type="SAM" id="Phobius"/>
    </source>
</evidence>
<feature type="transmembrane region" description="Helical" evidence="3">
    <location>
        <begin position="51"/>
        <end position="77"/>
    </location>
</feature>
<comment type="caution">
    <text evidence="5">The sequence shown here is derived from an EMBL/GenBank/DDBJ whole genome shotgun (WGS) entry which is preliminary data.</text>
</comment>
<feature type="transmembrane region" description="Helical" evidence="3">
    <location>
        <begin position="12"/>
        <end position="39"/>
    </location>
</feature>
<proteinExistence type="inferred from homology"/>
<accession>A0ABD1K2L4</accession>
<evidence type="ECO:0000256" key="1">
    <source>
        <dbReference type="ARBA" id="ARBA00006996"/>
    </source>
</evidence>
<name>A0ABD1K2L4_9TELE</name>
<feature type="region of interest" description="Disordered" evidence="2">
    <location>
        <begin position="401"/>
        <end position="435"/>
    </location>
</feature>
<comment type="similarity">
    <text evidence="1">Belongs to the synaptotagmin family.</text>
</comment>